<dbReference type="PANTHER" id="PTHR39569">
    <property type="entry name" value="INORGANIC TRIPHOSPHATASE"/>
    <property type="match status" value="1"/>
</dbReference>
<accession>A0A7Y0LD53</accession>
<dbReference type="PROSITE" id="PS51708">
    <property type="entry name" value="CHAD"/>
    <property type="match status" value="1"/>
</dbReference>
<dbReference type="InterPro" id="IPR039013">
    <property type="entry name" value="YgiF"/>
</dbReference>
<evidence type="ECO:0000313" key="4">
    <source>
        <dbReference type="Proteomes" id="UP000568664"/>
    </source>
</evidence>
<gene>
    <name evidence="3" type="ORF">HII17_11765</name>
</gene>
<dbReference type="Proteomes" id="UP000568664">
    <property type="component" value="Unassembled WGS sequence"/>
</dbReference>
<feature type="domain" description="CHAD" evidence="2">
    <location>
        <begin position="222"/>
        <end position="478"/>
    </location>
</feature>
<dbReference type="SMART" id="SM01118">
    <property type="entry name" value="CYTH"/>
    <property type="match status" value="1"/>
</dbReference>
<dbReference type="EMBL" id="JABBXH010000003">
    <property type="protein sequence ID" value="NMP32246.1"/>
    <property type="molecule type" value="Genomic_DNA"/>
</dbReference>
<evidence type="ECO:0000313" key="3">
    <source>
        <dbReference type="EMBL" id="NMP32246.1"/>
    </source>
</evidence>
<dbReference type="GO" id="GO:0046872">
    <property type="term" value="F:metal ion binding"/>
    <property type="evidence" value="ECO:0007669"/>
    <property type="project" value="TreeGrafter"/>
</dbReference>
<feature type="domain" description="CYTH" evidence="1">
    <location>
        <begin position="2"/>
        <end position="204"/>
    </location>
</feature>
<keyword evidence="4" id="KW-1185">Reference proteome</keyword>
<dbReference type="InterPro" id="IPR007899">
    <property type="entry name" value="CHAD_dom"/>
</dbReference>
<dbReference type="InterPro" id="IPR033469">
    <property type="entry name" value="CYTH-like_dom_sf"/>
</dbReference>
<dbReference type="AlphaFoldDB" id="A0A7Y0LD53"/>
<evidence type="ECO:0000259" key="2">
    <source>
        <dbReference type="PROSITE" id="PS51708"/>
    </source>
</evidence>
<dbReference type="Gene3D" id="2.40.320.10">
    <property type="entry name" value="Hypothetical Protein Pfu-838710-001"/>
    <property type="match status" value="1"/>
</dbReference>
<dbReference type="RefSeq" id="WP_169075549.1">
    <property type="nucleotide sequence ID" value="NZ_JABBXH010000003.1"/>
</dbReference>
<dbReference type="PANTHER" id="PTHR39569:SF1">
    <property type="entry name" value="INORGANIC TRIPHOSPHATASE"/>
    <property type="match status" value="1"/>
</dbReference>
<name>A0A7Y0LD53_9GAMM</name>
<comment type="caution">
    <text evidence="3">The sequence shown here is derived from an EMBL/GenBank/DDBJ whole genome shotgun (WGS) entry which is preliminary data.</text>
</comment>
<organism evidence="3 4">
    <name type="scientific">Thalassotalea algicola</name>
    <dbReference type="NCBI Taxonomy" id="2716224"/>
    <lineage>
        <taxon>Bacteria</taxon>
        <taxon>Pseudomonadati</taxon>
        <taxon>Pseudomonadota</taxon>
        <taxon>Gammaproteobacteria</taxon>
        <taxon>Alteromonadales</taxon>
        <taxon>Colwelliaceae</taxon>
        <taxon>Thalassotalea</taxon>
    </lineage>
</organism>
<evidence type="ECO:0000259" key="1">
    <source>
        <dbReference type="PROSITE" id="PS51707"/>
    </source>
</evidence>
<dbReference type="SUPFAM" id="SSF55154">
    <property type="entry name" value="CYTH-like phosphatases"/>
    <property type="match status" value="1"/>
</dbReference>
<dbReference type="InterPro" id="IPR023577">
    <property type="entry name" value="CYTH_domain"/>
</dbReference>
<proteinExistence type="predicted"/>
<protein>
    <submittedName>
        <fullName evidence="3">Inorganic triphosphatase</fullName>
    </submittedName>
</protein>
<reference evidence="3 4" key="1">
    <citation type="submission" date="2020-04" db="EMBL/GenBank/DDBJ databases">
        <title>Thalassotalea sp. M1531, isolated from the surface of marine red alga.</title>
        <authorList>
            <person name="Pang L."/>
            <person name="Lu D.-C."/>
        </authorList>
    </citation>
    <scope>NUCLEOTIDE SEQUENCE [LARGE SCALE GENOMIC DNA]</scope>
    <source>
        <strain evidence="3 4">M1531</strain>
    </source>
</reference>
<dbReference type="CDD" id="cd07756">
    <property type="entry name" value="CYTH-like_Pase_CHAD"/>
    <property type="match status" value="1"/>
</dbReference>
<dbReference type="GO" id="GO:0050355">
    <property type="term" value="F:inorganic triphosphate phosphatase activity"/>
    <property type="evidence" value="ECO:0007669"/>
    <property type="project" value="InterPro"/>
</dbReference>
<dbReference type="PROSITE" id="PS51707">
    <property type="entry name" value="CYTH"/>
    <property type="match status" value="1"/>
</dbReference>
<sequence>MATEIELKYLVDDDNIVDKFTAILTKQQYSYTHNTRQLINSYFDTQDKQLRALDFGLRVRKAEDYTEQTIKTAGVVVGGLHQRPEYNVEITGCQPDLSLFPREIWPDNYNVDHLQQKLTPLFSTNFRRESWQVSIGDSVVEVAFDKGAIESKGVEIPISEIELELISGKTGAIFELAELLFESFHLSAGQLSKAARGYQLWQFGQQTTSEAMPLSQLQLNEAMSVERALIKGIEHGLNTLQDAIALTIAAPELENVKQVYLALTFIQHGLYLHHELIEDELYQGLKRQLKEAIDELSWLESAINIKHLTLKTGSYRKKLEYSQQLIQTLKIERGRFPQESEIKSLLTGKLLNTLQLNLLKFVLSPVVKPAETPRLLPEYSRQKLEQSLAEIVSISHNKMQLSPLEYLVMQHHLNRSLLTGNWFSSLYEQSGRKDYRRTWLDVLQGIEELATLDLLQKQLKALEQGASKLENWLEGKIENLLVAIEHSYQSAIRVEPYWR</sequence>
<dbReference type="Pfam" id="PF01928">
    <property type="entry name" value="CYTH"/>
    <property type="match status" value="1"/>
</dbReference>